<dbReference type="CDD" id="cd22150">
    <property type="entry name" value="F-box_CeFBXA-like"/>
    <property type="match status" value="1"/>
</dbReference>
<name>E3LIW2_CAERE</name>
<dbReference type="SMART" id="SM00256">
    <property type="entry name" value="FBOX"/>
    <property type="match status" value="1"/>
</dbReference>
<dbReference type="InterPro" id="IPR001810">
    <property type="entry name" value="F-box_dom"/>
</dbReference>
<gene>
    <name evidence="2" type="ORF">CRE_09031</name>
</gene>
<evidence type="ECO:0000259" key="1">
    <source>
        <dbReference type="PROSITE" id="PS50181"/>
    </source>
</evidence>
<feature type="domain" description="F-box" evidence="1">
    <location>
        <begin position="4"/>
        <end position="54"/>
    </location>
</feature>
<keyword evidence="3" id="KW-1185">Reference proteome</keyword>
<dbReference type="HOGENOM" id="CLU_030831_0_3_1"/>
<dbReference type="KEGG" id="crq:GCK72_020469"/>
<dbReference type="InterPro" id="IPR036047">
    <property type="entry name" value="F-box-like_dom_sf"/>
</dbReference>
<dbReference type="OMA" id="LMEIEYR"/>
<dbReference type="OrthoDB" id="3256413at2759"/>
<dbReference type="PANTHER" id="PTHR23015">
    <property type="entry name" value="UNCHARACTERIZED C.ELEGANS PROTEIN"/>
    <property type="match status" value="1"/>
</dbReference>
<sequence>MSSNLSLINLPDTSLNNVLSYLDYKSTQSLRKVCRNLRNFIDDVIPCSSVIKISLRINSKFIVLKFIECGVLMEIEYRYHEKGCVVIWSKGEEKNEKLMEDQEFVRMFWNDFEEMLKHQKSVLEEFTIVFMHFDAENNLQKDEEIYQVSTGFLELVKTNLSARIHPLQTKFIQINALHQNEVMSILPYIDSRKVERVTIMSAKGSTEIKFDIPEILNLEQWKNSTRSGIFKSVDLSSPSDSVDQTIAGKLHLVALDGGSVVSMGSKFLNSFVFQFFEIYYNESMGSGSLTGQLIEKLGEPYKDGIHHSKSTWFFQYDGADNVFQLCNDSSGEKVVSYKRIRPEEVPDDADILG</sequence>
<reference evidence="2" key="1">
    <citation type="submission" date="2007-07" db="EMBL/GenBank/DDBJ databases">
        <title>PCAP assembly of the Caenorhabditis remanei genome.</title>
        <authorList>
            <consortium name="The Caenorhabditis remanei Sequencing Consortium"/>
            <person name="Wilson R.K."/>
        </authorList>
    </citation>
    <scope>NUCLEOTIDE SEQUENCE [LARGE SCALE GENOMIC DNA]</scope>
    <source>
        <strain evidence="2">PB4641</strain>
    </source>
</reference>
<evidence type="ECO:0000313" key="2">
    <source>
        <dbReference type="EMBL" id="EFO95417.1"/>
    </source>
</evidence>
<proteinExistence type="predicted"/>
<dbReference type="InParanoid" id="E3LIW2"/>
<dbReference type="AlphaFoldDB" id="E3LIW2"/>
<dbReference type="Pfam" id="PF00646">
    <property type="entry name" value="F-box"/>
    <property type="match status" value="1"/>
</dbReference>
<protein>
    <recommendedName>
        <fullName evidence="1">F-box domain-containing protein</fullName>
    </recommendedName>
</protein>
<dbReference type="GO" id="GO:0045087">
    <property type="term" value="P:innate immune response"/>
    <property type="evidence" value="ECO:0007669"/>
    <property type="project" value="TreeGrafter"/>
</dbReference>
<dbReference type="SUPFAM" id="SSF81383">
    <property type="entry name" value="F-box domain"/>
    <property type="match status" value="1"/>
</dbReference>
<dbReference type="GeneID" id="9820031"/>
<dbReference type="EMBL" id="DS268409">
    <property type="protein sequence ID" value="EFO95417.1"/>
    <property type="molecule type" value="Genomic_DNA"/>
</dbReference>
<dbReference type="InterPro" id="IPR040161">
    <property type="entry name" value="FB224"/>
</dbReference>
<dbReference type="CTD" id="9820031"/>
<dbReference type="Pfam" id="PF01827">
    <property type="entry name" value="FTH"/>
    <property type="match status" value="1"/>
</dbReference>
<organism evidence="3">
    <name type="scientific">Caenorhabditis remanei</name>
    <name type="common">Caenorhabditis vulgaris</name>
    <dbReference type="NCBI Taxonomy" id="31234"/>
    <lineage>
        <taxon>Eukaryota</taxon>
        <taxon>Metazoa</taxon>
        <taxon>Ecdysozoa</taxon>
        <taxon>Nematoda</taxon>
        <taxon>Chromadorea</taxon>
        <taxon>Rhabditida</taxon>
        <taxon>Rhabditina</taxon>
        <taxon>Rhabditomorpha</taxon>
        <taxon>Rhabditoidea</taxon>
        <taxon>Rhabditidae</taxon>
        <taxon>Peloderinae</taxon>
        <taxon>Caenorhabditis</taxon>
    </lineage>
</organism>
<dbReference type="eggNOG" id="ENOG502TJSN">
    <property type="taxonomic scope" value="Eukaryota"/>
</dbReference>
<dbReference type="Proteomes" id="UP000008281">
    <property type="component" value="Unassembled WGS sequence"/>
</dbReference>
<dbReference type="PROSITE" id="PS50181">
    <property type="entry name" value="FBOX"/>
    <property type="match status" value="1"/>
</dbReference>
<evidence type="ECO:0000313" key="3">
    <source>
        <dbReference type="Proteomes" id="UP000008281"/>
    </source>
</evidence>
<dbReference type="InterPro" id="IPR002900">
    <property type="entry name" value="DUF38/FTH_CAE_spp"/>
</dbReference>
<dbReference type="PANTHER" id="PTHR23015:SF4">
    <property type="entry name" value="DUF38 DOMAIN-CONTAINING PROTEIN-RELATED"/>
    <property type="match status" value="1"/>
</dbReference>
<accession>E3LIW2</accession>
<dbReference type="RefSeq" id="XP_003116521.2">
    <property type="nucleotide sequence ID" value="XM_003116473.2"/>
</dbReference>